<gene>
    <name evidence="1" type="ORF">PPACK8108_LOCUS24504</name>
</gene>
<proteinExistence type="predicted"/>
<protein>
    <submittedName>
        <fullName evidence="1">Uncharacterized protein</fullName>
    </submittedName>
</protein>
<dbReference type="AlphaFoldDB" id="A0AAV0BT72"/>
<organism evidence="1 2">
    <name type="scientific">Phakopsora pachyrhizi</name>
    <name type="common">Asian soybean rust disease fungus</name>
    <dbReference type="NCBI Taxonomy" id="170000"/>
    <lineage>
        <taxon>Eukaryota</taxon>
        <taxon>Fungi</taxon>
        <taxon>Dikarya</taxon>
        <taxon>Basidiomycota</taxon>
        <taxon>Pucciniomycotina</taxon>
        <taxon>Pucciniomycetes</taxon>
        <taxon>Pucciniales</taxon>
        <taxon>Phakopsoraceae</taxon>
        <taxon>Phakopsora</taxon>
    </lineage>
</organism>
<feature type="non-terminal residue" evidence="1">
    <location>
        <position position="1"/>
    </location>
</feature>
<evidence type="ECO:0000313" key="2">
    <source>
        <dbReference type="Proteomes" id="UP001153365"/>
    </source>
</evidence>
<dbReference type="EMBL" id="CALTRL010006076">
    <property type="protein sequence ID" value="CAH7689427.1"/>
    <property type="molecule type" value="Genomic_DNA"/>
</dbReference>
<dbReference type="Proteomes" id="UP001153365">
    <property type="component" value="Unassembled WGS sequence"/>
</dbReference>
<comment type="caution">
    <text evidence="1">The sequence shown here is derived from an EMBL/GenBank/DDBJ whole genome shotgun (WGS) entry which is preliminary data.</text>
</comment>
<name>A0AAV0BT72_PHAPC</name>
<accession>A0AAV0BT72</accession>
<feature type="non-terminal residue" evidence="1">
    <location>
        <position position="315"/>
    </location>
</feature>
<reference evidence="1" key="1">
    <citation type="submission" date="2022-06" db="EMBL/GenBank/DDBJ databases">
        <authorList>
            <consortium name="SYNGENTA / RWTH Aachen University"/>
        </authorList>
    </citation>
    <scope>NUCLEOTIDE SEQUENCE</scope>
</reference>
<evidence type="ECO:0000313" key="1">
    <source>
        <dbReference type="EMBL" id="CAH7689427.1"/>
    </source>
</evidence>
<keyword evidence="2" id="KW-1185">Reference proteome</keyword>
<sequence length="315" mass="36042">SCHTLAACLMNCDSSTAPLPNPPNSFYKSEVQIFIDSEPHEGSNGSNEKLTKADICKVTNKDGKLDRDYLLYIHSSMQQWGIRYFTLDWNSNFDDQFNQIICQFFIKVVWKCGLTTNRFGIPAKKEAISFKMDSQILMAIFWRHSQYLSACYKAMQKKLKALENQRIKNSTAKSLGRQQFLEDINSNPAVVNCFNNKYCNSDDEISPDPAAHNMLVCFSKQPYWRSKIASNFIDWVEKKKHEDCGIQITGIKNRPKRCPASRARSWHNPPTVNEKAVVPADLPSDWYAKEFLLFLTPAKKEALRMKAPVFEGASN</sequence>